<dbReference type="SUPFAM" id="SSF46785">
    <property type="entry name" value="Winged helix' DNA-binding domain"/>
    <property type="match status" value="1"/>
</dbReference>
<feature type="domain" description="HTH gntR-type" evidence="4">
    <location>
        <begin position="8"/>
        <end position="75"/>
    </location>
</feature>
<dbReference type="EMBL" id="JBBKZV010000017">
    <property type="protein sequence ID" value="MEJ8824889.1"/>
    <property type="molecule type" value="Genomic_DNA"/>
</dbReference>
<evidence type="ECO:0000259" key="4">
    <source>
        <dbReference type="PROSITE" id="PS50949"/>
    </source>
</evidence>
<dbReference type="InterPro" id="IPR008920">
    <property type="entry name" value="TF_FadR/GntR_C"/>
</dbReference>
<evidence type="ECO:0000256" key="1">
    <source>
        <dbReference type="ARBA" id="ARBA00023015"/>
    </source>
</evidence>
<dbReference type="InterPro" id="IPR000524">
    <property type="entry name" value="Tscrpt_reg_HTH_GntR"/>
</dbReference>
<dbReference type="InterPro" id="IPR036390">
    <property type="entry name" value="WH_DNA-bd_sf"/>
</dbReference>
<dbReference type="Gene3D" id="1.10.10.10">
    <property type="entry name" value="Winged helix-like DNA-binding domain superfamily/Winged helix DNA-binding domain"/>
    <property type="match status" value="1"/>
</dbReference>
<reference evidence="5 6" key="1">
    <citation type="submission" date="2024-03" db="EMBL/GenBank/DDBJ databases">
        <title>Novel species of the genus Variovorax.</title>
        <authorList>
            <person name="Liu Q."/>
            <person name="Xin Y.-H."/>
        </authorList>
    </citation>
    <scope>NUCLEOTIDE SEQUENCE [LARGE SCALE GENOMIC DNA]</scope>
    <source>
        <strain evidence="5 6">KACC 18501</strain>
    </source>
</reference>
<dbReference type="PROSITE" id="PS50949">
    <property type="entry name" value="HTH_GNTR"/>
    <property type="match status" value="1"/>
</dbReference>
<evidence type="ECO:0000256" key="3">
    <source>
        <dbReference type="ARBA" id="ARBA00023163"/>
    </source>
</evidence>
<dbReference type="Proteomes" id="UP001363010">
    <property type="component" value="Unassembled WGS sequence"/>
</dbReference>
<name>A0ABU8W4C1_9BURK</name>
<dbReference type="PANTHER" id="PTHR43537">
    <property type="entry name" value="TRANSCRIPTIONAL REGULATOR, GNTR FAMILY"/>
    <property type="match status" value="1"/>
</dbReference>
<dbReference type="PANTHER" id="PTHR43537:SF45">
    <property type="entry name" value="GNTR FAMILY REGULATORY PROTEIN"/>
    <property type="match status" value="1"/>
</dbReference>
<dbReference type="RefSeq" id="WP_340365912.1">
    <property type="nucleotide sequence ID" value="NZ_JBBKZV010000017.1"/>
</dbReference>
<dbReference type="CDD" id="cd07377">
    <property type="entry name" value="WHTH_GntR"/>
    <property type="match status" value="1"/>
</dbReference>
<keyword evidence="6" id="KW-1185">Reference proteome</keyword>
<keyword evidence="1" id="KW-0805">Transcription regulation</keyword>
<evidence type="ECO:0000313" key="5">
    <source>
        <dbReference type="EMBL" id="MEJ8824889.1"/>
    </source>
</evidence>
<dbReference type="InterPro" id="IPR036388">
    <property type="entry name" value="WH-like_DNA-bd_sf"/>
</dbReference>
<keyword evidence="3" id="KW-0804">Transcription</keyword>
<evidence type="ECO:0000256" key="2">
    <source>
        <dbReference type="ARBA" id="ARBA00023125"/>
    </source>
</evidence>
<proteinExistence type="predicted"/>
<dbReference type="Gene3D" id="1.20.120.530">
    <property type="entry name" value="GntR ligand-binding domain-like"/>
    <property type="match status" value="1"/>
</dbReference>
<dbReference type="SMART" id="SM00895">
    <property type="entry name" value="FCD"/>
    <property type="match status" value="1"/>
</dbReference>
<dbReference type="SMART" id="SM00345">
    <property type="entry name" value="HTH_GNTR"/>
    <property type="match status" value="1"/>
</dbReference>
<protein>
    <submittedName>
        <fullName evidence="5">GntR family transcriptional regulator</fullName>
    </submittedName>
</protein>
<dbReference type="SUPFAM" id="SSF48008">
    <property type="entry name" value="GntR ligand-binding domain-like"/>
    <property type="match status" value="1"/>
</dbReference>
<evidence type="ECO:0000313" key="6">
    <source>
        <dbReference type="Proteomes" id="UP001363010"/>
    </source>
</evidence>
<dbReference type="InterPro" id="IPR011711">
    <property type="entry name" value="GntR_C"/>
</dbReference>
<dbReference type="Pfam" id="PF07729">
    <property type="entry name" value="FCD"/>
    <property type="match status" value="1"/>
</dbReference>
<comment type="caution">
    <text evidence="5">The sequence shown here is derived from an EMBL/GenBank/DDBJ whole genome shotgun (WGS) entry which is preliminary data.</text>
</comment>
<accession>A0ABU8W4C1</accession>
<dbReference type="Pfam" id="PF00392">
    <property type="entry name" value="GntR"/>
    <property type="match status" value="1"/>
</dbReference>
<keyword evidence="2" id="KW-0238">DNA-binding</keyword>
<gene>
    <name evidence="5" type="ORF">WKW80_23145</name>
</gene>
<organism evidence="5 6">
    <name type="scientific">Variovorax humicola</name>
    <dbReference type="NCBI Taxonomy" id="1769758"/>
    <lineage>
        <taxon>Bacteria</taxon>
        <taxon>Pseudomonadati</taxon>
        <taxon>Pseudomonadota</taxon>
        <taxon>Betaproteobacteria</taxon>
        <taxon>Burkholderiales</taxon>
        <taxon>Comamonadaceae</taxon>
        <taxon>Variovorax</taxon>
    </lineage>
</organism>
<sequence length="255" mass="27394">MKILAMPPNLSSQVHAELVAEIAQGHLKPGTRIIQEEIAQRLGVSRQPVQQALMLLRDQGVLDDAPRRGLIVAPINPDQVRHMYDIRAMIEGLAFRRAAETNAPLAGRLGAGLLRDGREAVEKGSATALIAADLGFHHMIHELSGNPLISPTLKVQWTCIQRVMGEVLMRDESPGRIWAQHEEMLDAVIAADGDAAERLARAHITRAADIAIERLSEAFHAAPGKNGHATRMRGLDLRGIAADRADASGAAAGGS</sequence>